<accession>A0A0C1U5Z4</accession>
<dbReference type="RefSeq" id="WP_039646319.1">
    <property type="nucleotide sequence ID" value="NZ_JXBL01000001.1"/>
</dbReference>
<dbReference type="Proteomes" id="UP000031433">
    <property type="component" value="Unassembled WGS sequence"/>
</dbReference>
<dbReference type="EMBL" id="JXBL01000001">
    <property type="protein sequence ID" value="KIE43130.1"/>
    <property type="molecule type" value="Genomic_DNA"/>
</dbReference>
<evidence type="ECO:0000313" key="2">
    <source>
        <dbReference type="Proteomes" id="UP000031433"/>
    </source>
</evidence>
<evidence type="ECO:0000313" key="1">
    <source>
        <dbReference type="EMBL" id="KIE43130.1"/>
    </source>
</evidence>
<dbReference type="NCBIfam" id="NF042945">
    <property type="entry name" value="DUF4297_antiphage"/>
    <property type="match status" value="1"/>
</dbReference>
<proteinExistence type="predicted"/>
<gene>
    <name evidence="1" type="ORF">SE37_11030</name>
</gene>
<dbReference type="AlphaFoldDB" id="A0A0C1U5Z4"/>
<comment type="caution">
    <text evidence="1">The sequence shown here is derived from an EMBL/GenBank/DDBJ whole genome shotgun (WGS) entry which is preliminary data.</text>
</comment>
<organism evidence="1 2">
    <name type="scientific">Geobacter soli</name>
    <dbReference type="NCBI Taxonomy" id="1510391"/>
    <lineage>
        <taxon>Bacteria</taxon>
        <taxon>Pseudomonadati</taxon>
        <taxon>Thermodesulfobacteriota</taxon>
        <taxon>Desulfuromonadia</taxon>
        <taxon>Geobacterales</taxon>
        <taxon>Geobacteraceae</taxon>
        <taxon>Geobacter</taxon>
    </lineage>
</organism>
<name>A0A0C1U5Z4_9BACT</name>
<sequence length="404" mass="46274">MTDRSAVDTIRGYFYQFDYSILKVLQLSNHDESIAVECIEDVDIRTATEVTAVQCKYYAGTEYNHSVIKPAVIFMLSHFKKIRDDGRPLVKYSLRGHYSSGQHKLVMPIDVAFLKQHFLTYSEKKVERRHHDELCLSDTDLTEFLSLLDIDVNAASFEDQFAQVIRELQAAYGCTPFEAEYFYYNNALALTRELSIQPLPANRTITKKEFIDRSDTSGVLFNEWFVRRKGEKVLFAALRKEYFSTLNQSPFERFFLIEVDHATFVRSDLKDVLHTLARKWSKTTKRDGNSSFCPYVYVHGLPADELVVLKKELATEEFGFIDGYDFLGADFSVKSIAKQATHDNGIKLKVLNSIADLAATVSAITKTRVVYQFHLGTSYFDPANKAVKHVQIQLQKITDIKAII</sequence>
<reference evidence="1 2" key="1">
    <citation type="submission" date="2015-01" db="EMBL/GenBank/DDBJ databases">
        <title>Genome sequence of the anaerobic bacterium Geobacter soli GSS01, a dissimilatory Fe(III) reducer from soil.</title>
        <authorList>
            <person name="Yang G."/>
            <person name="Zhou S."/>
        </authorList>
    </citation>
    <scope>NUCLEOTIDE SEQUENCE [LARGE SCALE GENOMIC DNA]</scope>
    <source>
        <strain evidence="1 2">GSS01</strain>
    </source>
</reference>
<keyword evidence="2" id="KW-1185">Reference proteome</keyword>
<protein>
    <submittedName>
        <fullName evidence="1">Uncharacterized protein</fullName>
    </submittedName>
</protein>